<gene>
    <name evidence="1" type="ORF">KTO63_18055</name>
</gene>
<dbReference type="AlphaFoldDB" id="A0A9E2SCY3"/>
<evidence type="ECO:0000313" key="2">
    <source>
        <dbReference type="Proteomes" id="UP000812270"/>
    </source>
</evidence>
<accession>A0A9E2SCY3</accession>
<dbReference type="RefSeq" id="WP_217792928.1">
    <property type="nucleotide sequence ID" value="NZ_JAHSPG010000014.1"/>
</dbReference>
<protein>
    <recommendedName>
        <fullName evidence="3">Lipoprotein</fullName>
    </recommendedName>
</protein>
<name>A0A9E2SCY3_9BACT</name>
<comment type="caution">
    <text evidence="1">The sequence shown here is derived from an EMBL/GenBank/DDBJ whole genome shotgun (WGS) entry which is preliminary data.</text>
</comment>
<evidence type="ECO:0008006" key="3">
    <source>
        <dbReference type="Google" id="ProtNLM"/>
    </source>
</evidence>
<proteinExistence type="predicted"/>
<keyword evidence="2" id="KW-1185">Reference proteome</keyword>
<sequence>MKLILLLTIALTTFFGSCTNSPSDKIREFIPGMYVRQLHDEFTSGADTLIISEYDPSGGVYFIDSKMRYQQHLDGKIFPSEYKVKKRTGVYDPKTHQLIIQNTEDILTFLPGQNKLLQGRTEYNKVKD</sequence>
<evidence type="ECO:0000313" key="1">
    <source>
        <dbReference type="EMBL" id="MBV4359077.1"/>
    </source>
</evidence>
<reference evidence="1" key="1">
    <citation type="submission" date="2021-06" db="EMBL/GenBank/DDBJ databases">
        <authorList>
            <person name="Huq M.A."/>
        </authorList>
    </citation>
    <scope>NUCLEOTIDE SEQUENCE</scope>
    <source>
        <strain evidence="1">MAH-26</strain>
    </source>
</reference>
<dbReference type="Proteomes" id="UP000812270">
    <property type="component" value="Unassembled WGS sequence"/>
</dbReference>
<dbReference type="EMBL" id="JAHSPG010000014">
    <property type="protein sequence ID" value="MBV4359077.1"/>
    <property type="molecule type" value="Genomic_DNA"/>
</dbReference>
<dbReference type="PROSITE" id="PS51257">
    <property type="entry name" value="PROKAR_LIPOPROTEIN"/>
    <property type="match status" value="1"/>
</dbReference>
<organism evidence="1 2">
    <name type="scientific">Pinibacter aurantiacus</name>
    <dbReference type="NCBI Taxonomy" id="2851599"/>
    <lineage>
        <taxon>Bacteria</taxon>
        <taxon>Pseudomonadati</taxon>
        <taxon>Bacteroidota</taxon>
        <taxon>Chitinophagia</taxon>
        <taxon>Chitinophagales</taxon>
        <taxon>Chitinophagaceae</taxon>
        <taxon>Pinibacter</taxon>
    </lineage>
</organism>